<sequence length="80" mass="8796">MECGMRGVNVRYGVTEGCCMCGVWFGWSEVCAVRVVCGVVACAACGLDGVWYVRRVWIGWGVVYGGMCGMDGVWYLRRVV</sequence>
<comment type="caution">
    <text evidence="2">The sequence shown here is derived from an EMBL/GenBank/DDBJ whole genome shotgun (WGS) entry which is preliminary data.</text>
</comment>
<organism evidence="2 3">
    <name type="scientific">Necator americanus</name>
    <name type="common">Human hookworm</name>
    <dbReference type="NCBI Taxonomy" id="51031"/>
    <lineage>
        <taxon>Eukaryota</taxon>
        <taxon>Metazoa</taxon>
        <taxon>Ecdysozoa</taxon>
        <taxon>Nematoda</taxon>
        <taxon>Chromadorea</taxon>
        <taxon>Rhabditida</taxon>
        <taxon>Rhabditina</taxon>
        <taxon>Rhabditomorpha</taxon>
        <taxon>Strongyloidea</taxon>
        <taxon>Ancylostomatidae</taxon>
        <taxon>Bunostominae</taxon>
        <taxon>Necator</taxon>
    </lineage>
</organism>
<dbReference type="EMBL" id="JAVFWL010000003">
    <property type="protein sequence ID" value="KAK6739513.1"/>
    <property type="molecule type" value="Genomic_DNA"/>
</dbReference>
<evidence type="ECO:0000313" key="3">
    <source>
        <dbReference type="Proteomes" id="UP001303046"/>
    </source>
</evidence>
<proteinExistence type="predicted"/>
<evidence type="ECO:0008006" key="4">
    <source>
        <dbReference type="Google" id="ProtNLM"/>
    </source>
</evidence>
<protein>
    <recommendedName>
        <fullName evidence="4">Transmembrane protein</fullName>
    </recommendedName>
</protein>
<evidence type="ECO:0000313" key="2">
    <source>
        <dbReference type="EMBL" id="KAK6739513.1"/>
    </source>
</evidence>
<feature type="transmembrane region" description="Helical" evidence="1">
    <location>
        <begin position="57"/>
        <end position="76"/>
    </location>
</feature>
<keyword evidence="1" id="KW-0812">Transmembrane</keyword>
<evidence type="ECO:0000256" key="1">
    <source>
        <dbReference type="SAM" id="Phobius"/>
    </source>
</evidence>
<keyword evidence="1" id="KW-0472">Membrane</keyword>
<keyword evidence="1" id="KW-1133">Transmembrane helix</keyword>
<gene>
    <name evidence="2" type="primary">Necator_chrIII.g8933</name>
    <name evidence="2" type="ORF">RB195_008168</name>
</gene>
<keyword evidence="3" id="KW-1185">Reference proteome</keyword>
<reference evidence="2 3" key="1">
    <citation type="submission" date="2023-08" db="EMBL/GenBank/DDBJ databases">
        <title>A Necator americanus chromosomal reference genome.</title>
        <authorList>
            <person name="Ilik V."/>
            <person name="Petrzelkova K.J."/>
            <person name="Pardy F."/>
            <person name="Fuh T."/>
            <person name="Niatou-Singa F.S."/>
            <person name="Gouil Q."/>
            <person name="Baker L."/>
            <person name="Ritchie M.E."/>
            <person name="Jex A.R."/>
            <person name="Gazzola D."/>
            <person name="Li H."/>
            <person name="Toshio Fujiwara R."/>
            <person name="Zhan B."/>
            <person name="Aroian R.V."/>
            <person name="Pafco B."/>
            <person name="Schwarz E.M."/>
        </authorList>
    </citation>
    <scope>NUCLEOTIDE SEQUENCE [LARGE SCALE GENOMIC DNA]</scope>
    <source>
        <strain evidence="2 3">Aroian</strain>
        <tissue evidence="2">Whole animal</tissue>
    </source>
</reference>
<accession>A0ABR1CMB1</accession>
<dbReference type="Proteomes" id="UP001303046">
    <property type="component" value="Unassembled WGS sequence"/>
</dbReference>
<name>A0ABR1CMB1_NECAM</name>